<name>A0A1R1PJZ7_ZANCU</name>
<keyword evidence="2" id="KW-1185">Reference proteome</keyword>
<gene>
    <name evidence="1" type="ORF">AX774_g5253</name>
</gene>
<evidence type="ECO:0000313" key="2">
    <source>
        <dbReference type="Proteomes" id="UP000188320"/>
    </source>
</evidence>
<dbReference type="AlphaFoldDB" id="A0A1R1PJZ7"/>
<proteinExistence type="predicted"/>
<dbReference type="OrthoDB" id="20734at2759"/>
<sequence length="145" mass="15573">MARQDFRDVLGVLACPNGYSKSAISATMSSRFPIVLFTIRFNSEISKQFLPQDLDRSNITGIGLEGGTQMNDGGVVALQGFGTKTSELDSIPDTALRGLISGMLWNTAANRFLGDLIATKKFTKSNNDGSIVETLSILSNGVCIY</sequence>
<reference evidence="2" key="1">
    <citation type="submission" date="2017-01" db="EMBL/GenBank/DDBJ databases">
        <authorList>
            <person name="Wang Y."/>
            <person name="White M."/>
            <person name="Kvist S."/>
            <person name="Moncalvo J.-M."/>
        </authorList>
    </citation>
    <scope>NUCLEOTIDE SEQUENCE [LARGE SCALE GENOMIC DNA]</scope>
    <source>
        <strain evidence="2">COL-18-3</strain>
    </source>
</reference>
<dbReference type="Proteomes" id="UP000188320">
    <property type="component" value="Unassembled WGS sequence"/>
</dbReference>
<evidence type="ECO:0000313" key="1">
    <source>
        <dbReference type="EMBL" id="OMH81291.1"/>
    </source>
</evidence>
<organism evidence="1 2">
    <name type="scientific">Zancudomyces culisetae</name>
    <name type="common">Gut fungus</name>
    <name type="synonym">Smittium culisetae</name>
    <dbReference type="NCBI Taxonomy" id="1213189"/>
    <lineage>
        <taxon>Eukaryota</taxon>
        <taxon>Fungi</taxon>
        <taxon>Fungi incertae sedis</taxon>
        <taxon>Zoopagomycota</taxon>
        <taxon>Kickxellomycotina</taxon>
        <taxon>Harpellomycetes</taxon>
        <taxon>Harpellales</taxon>
        <taxon>Legeriomycetaceae</taxon>
        <taxon>Zancudomyces</taxon>
    </lineage>
</organism>
<accession>A0A1R1PJZ7</accession>
<comment type="caution">
    <text evidence="1">The sequence shown here is derived from an EMBL/GenBank/DDBJ whole genome shotgun (WGS) entry which is preliminary data.</text>
</comment>
<protein>
    <submittedName>
        <fullName evidence="1">Uncharacterized protein</fullName>
    </submittedName>
</protein>
<dbReference type="EMBL" id="LSSK01000933">
    <property type="protein sequence ID" value="OMH81291.1"/>
    <property type="molecule type" value="Genomic_DNA"/>
</dbReference>